<evidence type="ECO:0000259" key="5">
    <source>
        <dbReference type="Pfam" id="PF01321"/>
    </source>
</evidence>
<dbReference type="InterPro" id="IPR032416">
    <property type="entry name" value="Peptidase_M24_C"/>
</dbReference>
<name>A0A371X7Z4_9HYPH</name>
<dbReference type="OrthoDB" id="9806388at2"/>
<evidence type="ECO:0000256" key="2">
    <source>
        <dbReference type="ARBA" id="ARBA00022723"/>
    </source>
</evidence>
<evidence type="ECO:0000313" key="7">
    <source>
        <dbReference type="EMBL" id="RFC65330.1"/>
    </source>
</evidence>
<dbReference type="InterPro" id="IPR029149">
    <property type="entry name" value="Creatin/AminoP/Spt16_N"/>
</dbReference>
<evidence type="ECO:0000259" key="4">
    <source>
        <dbReference type="Pfam" id="PF00557"/>
    </source>
</evidence>
<dbReference type="InterPro" id="IPR050422">
    <property type="entry name" value="X-Pro_aminopeptidase_P"/>
</dbReference>
<evidence type="ECO:0000256" key="3">
    <source>
        <dbReference type="ARBA" id="ARBA00022801"/>
    </source>
</evidence>
<dbReference type="CDD" id="cd01085">
    <property type="entry name" value="APP"/>
    <property type="match status" value="1"/>
</dbReference>
<evidence type="ECO:0000259" key="6">
    <source>
        <dbReference type="Pfam" id="PF16188"/>
    </source>
</evidence>
<dbReference type="RefSeq" id="WP_116682228.1">
    <property type="nucleotide sequence ID" value="NZ_QURL01000002.1"/>
</dbReference>
<dbReference type="SUPFAM" id="SSF55920">
    <property type="entry name" value="Creatinase/aminopeptidase"/>
    <property type="match status" value="1"/>
</dbReference>
<dbReference type="InterPro" id="IPR000587">
    <property type="entry name" value="Creatinase_N"/>
</dbReference>
<dbReference type="Proteomes" id="UP000264310">
    <property type="component" value="Unassembled WGS sequence"/>
</dbReference>
<dbReference type="InterPro" id="IPR000994">
    <property type="entry name" value="Pept_M24"/>
</dbReference>
<keyword evidence="2" id="KW-0479">Metal-binding</keyword>
<dbReference type="GO" id="GO:0005737">
    <property type="term" value="C:cytoplasm"/>
    <property type="evidence" value="ECO:0007669"/>
    <property type="project" value="UniProtKB-ARBA"/>
</dbReference>
<dbReference type="GO" id="GO:0070006">
    <property type="term" value="F:metalloaminopeptidase activity"/>
    <property type="evidence" value="ECO:0007669"/>
    <property type="project" value="InterPro"/>
</dbReference>
<sequence length="611" mass="65563">MFQSFDEISDASQSADRLAALRARLDALGVDGFVVPRADRHQNEYIPRTEARLEWLTGFTGSAGTAVILKDRAAVLSDGRYTLQLRSQIDLSAFEPVSSVETSVTDYLLEHACGATIGIDPWLTTLAGTERLKTALEKRGGTLVTLDGNPIDAIWSDRPSASAGPVRLQPLRFAGRSAEEKIAEIAEAVEKAGCDLTVLTDPASVAWLFNIRGSDVEHTPLVLSFAVVTKSADAVLFVDETKLTGEVRDALTKTCAIEAYGDFAEHLRRASAGARIGLDRELVAAAIGEIVAGAGGTAELMDDPVRLARARKNEAEIAGSRSAHIRDGAAMVAFLAWLDRQAPGSVTEIAAAERLESLRAQAGEAGGMPLQDISFDTISGSGPNGAIVHYRVNRQTDRSLGDGELFLLDSGGQYQDGTTDITRTVAIGEPSAEMRAMFTRVLKGMIAITLARFPKGTRGVDIDVLARIALWKAGVDYAHGTGHGVGSFLAVHEGPQSISRRGMTAFEPGMIVSNEPGYYKEGAYGIRIENLVLVTPEETIEGGEKPMLGFETLTLCPIDRRLVDLALLTEEERDWLDAYHARVRGELLPHLSAEDADWLGEATRPLASGVN</sequence>
<comment type="similarity">
    <text evidence="1">Belongs to the peptidase M24B family.</text>
</comment>
<proteinExistence type="inferred from homology"/>
<feature type="domain" description="Peptidase M24 C-terminal" evidence="6">
    <location>
        <begin position="546"/>
        <end position="606"/>
    </location>
</feature>
<dbReference type="Gene3D" id="3.40.350.10">
    <property type="entry name" value="Creatinase/prolidase N-terminal domain"/>
    <property type="match status" value="2"/>
</dbReference>
<dbReference type="PANTHER" id="PTHR43763:SF6">
    <property type="entry name" value="XAA-PRO AMINOPEPTIDASE 1"/>
    <property type="match status" value="1"/>
</dbReference>
<protein>
    <submittedName>
        <fullName evidence="7">Aminopeptidase P family protein</fullName>
    </submittedName>
</protein>
<dbReference type="Pfam" id="PF16189">
    <property type="entry name" value="Creatinase_N_2"/>
    <property type="match status" value="1"/>
</dbReference>
<keyword evidence="7" id="KW-0645">Protease</keyword>
<organism evidence="7 8">
    <name type="scientific">Fulvimarina endophytica</name>
    <dbReference type="NCBI Taxonomy" id="2293836"/>
    <lineage>
        <taxon>Bacteria</taxon>
        <taxon>Pseudomonadati</taxon>
        <taxon>Pseudomonadota</taxon>
        <taxon>Alphaproteobacteria</taxon>
        <taxon>Hyphomicrobiales</taxon>
        <taxon>Aurantimonadaceae</taxon>
        <taxon>Fulvimarina</taxon>
    </lineage>
</organism>
<keyword evidence="7" id="KW-0031">Aminopeptidase</keyword>
<evidence type="ECO:0000313" key="8">
    <source>
        <dbReference type="Proteomes" id="UP000264310"/>
    </source>
</evidence>
<dbReference type="Gene3D" id="3.90.230.10">
    <property type="entry name" value="Creatinase/methionine aminopeptidase superfamily"/>
    <property type="match status" value="1"/>
</dbReference>
<feature type="domain" description="Creatinase N-terminal" evidence="5">
    <location>
        <begin position="17"/>
        <end position="147"/>
    </location>
</feature>
<keyword evidence="8" id="KW-1185">Reference proteome</keyword>
<dbReference type="InterPro" id="IPR033740">
    <property type="entry name" value="Pept_M24B"/>
</dbReference>
<dbReference type="Pfam" id="PF01321">
    <property type="entry name" value="Creatinase_N"/>
    <property type="match status" value="1"/>
</dbReference>
<gene>
    <name evidence="7" type="ORF">DYI37_05725</name>
</gene>
<dbReference type="AlphaFoldDB" id="A0A371X7Z4"/>
<dbReference type="PANTHER" id="PTHR43763">
    <property type="entry name" value="XAA-PRO AMINOPEPTIDASE 1"/>
    <property type="match status" value="1"/>
</dbReference>
<dbReference type="SUPFAM" id="SSF53092">
    <property type="entry name" value="Creatinase/prolidase N-terminal domain"/>
    <property type="match status" value="2"/>
</dbReference>
<keyword evidence="3" id="KW-0378">Hydrolase</keyword>
<evidence type="ECO:0000256" key="1">
    <source>
        <dbReference type="ARBA" id="ARBA00008766"/>
    </source>
</evidence>
<accession>A0A371X7Z4</accession>
<reference evidence="7 8" key="1">
    <citation type="submission" date="2018-08" db="EMBL/GenBank/DDBJ databases">
        <title>Fulvimarina sp. 85, whole genome shotgun sequence.</title>
        <authorList>
            <person name="Tuo L."/>
        </authorList>
    </citation>
    <scope>NUCLEOTIDE SEQUENCE [LARGE SCALE GENOMIC DNA]</scope>
    <source>
        <strain evidence="7 8">85</strain>
    </source>
</reference>
<dbReference type="Pfam" id="PF00557">
    <property type="entry name" value="Peptidase_M24"/>
    <property type="match status" value="1"/>
</dbReference>
<dbReference type="Pfam" id="PF16188">
    <property type="entry name" value="Peptidase_M24_C"/>
    <property type="match status" value="1"/>
</dbReference>
<comment type="caution">
    <text evidence="7">The sequence shown here is derived from an EMBL/GenBank/DDBJ whole genome shotgun (WGS) entry which is preliminary data.</text>
</comment>
<dbReference type="FunFam" id="3.90.230.10:FF:000009">
    <property type="entry name" value="xaa-Pro aminopeptidase 2"/>
    <property type="match status" value="1"/>
</dbReference>
<dbReference type="GO" id="GO:0046872">
    <property type="term" value="F:metal ion binding"/>
    <property type="evidence" value="ECO:0007669"/>
    <property type="project" value="UniProtKB-KW"/>
</dbReference>
<dbReference type="InterPro" id="IPR036005">
    <property type="entry name" value="Creatinase/aminopeptidase-like"/>
</dbReference>
<feature type="domain" description="Peptidase M24" evidence="4">
    <location>
        <begin position="321"/>
        <end position="535"/>
    </location>
</feature>
<dbReference type="EMBL" id="QURL01000002">
    <property type="protein sequence ID" value="RFC65330.1"/>
    <property type="molecule type" value="Genomic_DNA"/>
</dbReference>